<dbReference type="RefSeq" id="WP_003243378.1">
    <property type="nucleotide sequence ID" value="NC_000964.3"/>
</dbReference>
<name>A0A6M3ZH35_BACSU</name>
<accession>A0A6M3ZH35</accession>
<gene>
    <name evidence="1" type="ORF">HIR78_20765</name>
</gene>
<proteinExistence type="predicted"/>
<organism evidence="1">
    <name type="scientific">Bacillus subtilis (strain 168)</name>
    <dbReference type="NCBI Taxonomy" id="224308"/>
    <lineage>
        <taxon>Bacteria</taxon>
        <taxon>Bacillati</taxon>
        <taxon>Bacillota</taxon>
        <taxon>Bacilli</taxon>
        <taxon>Bacillales</taxon>
        <taxon>Bacillaceae</taxon>
        <taxon>Bacillus</taxon>
    </lineage>
</organism>
<dbReference type="KEGG" id="bsu:BSU36140"/>
<reference evidence="1" key="1">
    <citation type="submission" date="2020-04" db="EMBL/GenBank/DDBJ databases">
        <title>Phage recombination drives evolution of spore-forming Bacilli.</title>
        <authorList>
            <person name="Dragos A."/>
            <person name="Kovacs A.T."/>
        </authorList>
    </citation>
    <scope>NUCLEOTIDE SEQUENCE</scope>
    <source>
        <strain evidence="1">168</strain>
    </source>
</reference>
<sequence length="73" mass="8029">MKFLLSVIAGLLILALYLFWKVQPPVWIQVETNSSQLKQSVRMAGTTLQVKHMIKSDAGEETAVISNGISGLK</sequence>
<dbReference type="EMBL" id="CP052842">
    <property type="protein sequence ID" value="QJP90298.1"/>
    <property type="molecule type" value="Genomic_DNA"/>
</dbReference>
<evidence type="ECO:0000313" key="1">
    <source>
        <dbReference type="EMBL" id="QJP90298.1"/>
    </source>
</evidence>
<dbReference type="AlphaFoldDB" id="A0A6M3ZH35"/>
<protein>
    <submittedName>
        <fullName evidence="1">Uncharacterized protein</fullName>
    </submittedName>
</protein>
<dbReference type="OrthoDB" id="2909653at2"/>